<gene>
    <name evidence="2" type="ORF">J0S82_001211</name>
</gene>
<evidence type="ECO:0000313" key="2">
    <source>
        <dbReference type="EMBL" id="KAG8506932.1"/>
    </source>
</evidence>
<keyword evidence="3" id="KW-1185">Reference proteome</keyword>
<dbReference type="OrthoDB" id="40334at2759"/>
<keyword evidence="1" id="KW-0732">Signal</keyword>
<accession>A0A8J6DEQ0</accession>
<dbReference type="EMBL" id="JAGFMF010012144">
    <property type="protein sequence ID" value="KAG8506932.1"/>
    <property type="molecule type" value="Genomic_DNA"/>
</dbReference>
<protein>
    <submittedName>
        <fullName evidence="2">Peroxiredoxin-like 2A</fullName>
    </submittedName>
</protein>
<evidence type="ECO:0000256" key="1">
    <source>
        <dbReference type="SAM" id="SignalP"/>
    </source>
</evidence>
<dbReference type="Pfam" id="PF13911">
    <property type="entry name" value="AhpC-TSA_2"/>
    <property type="match status" value="1"/>
</dbReference>
<reference evidence="2" key="1">
    <citation type="journal article" date="2021" name="Evol. Appl.">
        <title>The genome of the Pyrenean desman and the effects of bottlenecks and inbreeding on the genomic landscape of an endangered species.</title>
        <authorList>
            <person name="Escoda L."/>
            <person name="Castresana J."/>
        </authorList>
    </citation>
    <scope>NUCLEOTIDE SEQUENCE</scope>
    <source>
        <strain evidence="2">IBE-C5619</strain>
    </source>
</reference>
<dbReference type="AlphaFoldDB" id="A0A8J6DEQ0"/>
<feature type="non-terminal residue" evidence="2">
    <location>
        <position position="1"/>
    </location>
</feature>
<evidence type="ECO:0000313" key="3">
    <source>
        <dbReference type="Proteomes" id="UP000700334"/>
    </source>
</evidence>
<name>A0A8J6DEQ0_GALPY</name>
<comment type="caution">
    <text evidence="2">The sequence shown here is derived from an EMBL/GenBank/DDBJ whole genome shotgun (WGS) entry which is preliminary data.</text>
</comment>
<dbReference type="Proteomes" id="UP000700334">
    <property type="component" value="Unassembled WGS sequence"/>
</dbReference>
<feature type="signal peptide" evidence="1">
    <location>
        <begin position="1"/>
        <end position="27"/>
    </location>
</feature>
<dbReference type="InterPro" id="IPR032801">
    <property type="entry name" value="PXL2A/B/C"/>
</dbReference>
<organism evidence="2 3">
    <name type="scientific">Galemys pyrenaicus</name>
    <name type="common">Iberian desman</name>
    <name type="synonym">Pyrenean desman</name>
    <dbReference type="NCBI Taxonomy" id="202257"/>
    <lineage>
        <taxon>Eukaryota</taxon>
        <taxon>Metazoa</taxon>
        <taxon>Chordata</taxon>
        <taxon>Craniata</taxon>
        <taxon>Vertebrata</taxon>
        <taxon>Euteleostomi</taxon>
        <taxon>Mammalia</taxon>
        <taxon>Eutheria</taxon>
        <taxon>Laurasiatheria</taxon>
        <taxon>Eulipotyphla</taxon>
        <taxon>Talpidae</taxon>
        <taxon>Galemys</taxon>
    </lineage>
</organism>
<feature type="chain" id="PRO_5035161207" evidence="1">
    <location>
        <begin position="28"/>
        <end position="157"/>
    </location>
</feature>
<sequence>MVHWWETPVPAALALLLANTKIFVCRSQKAAQEYLEDKRLVALSFLKSKLHERGTSLYAVVKEQITTEVKDFQLYFKGEILLDEKKRFYGPQKWELDGETRAFSSSTNQDKEIGNKVNLVFVLEAARKINHRLWLQNKNGYVKLPVSQKLGALSHVH</sequence>
<proteinExistence type="predicted"/>